<dbReference type="InterPro" id="IPR058248">
    <property type="entry name" value="Lxx211020-like"/>
</dbReference>
<dbReference type="PANTHER" id="PTHR36302">
    <property type="entry name" value="BLR7088 PROTEIN"/>
    <property type="match status" value="1"/>
</dbReference>
<dbReference type="STRING" id="472175.EL18_02004"/>
<comment type="caution">
    <text evidence="3">The sequence shown here is derived from an EMBL/GenBank/DDBJ whole genome shotgun (WGS) entry which is preliminary data.</text>
</comment>
<dbReference type="Gene3D" id="2.60.40.2230">
    <property type="entry name" value="Uncharacterised protein YcnI-like PF07987, DUF1775"/>
    <property type="match status" value="1"/>
</dbReference>
<dbReference type="InterPro" id="IPR012533">
    <property type="entry name" value="YcnI-copper_dom"/>
</dbReference>
<name>A0A084UDC7_9HYPH</name>
<dbReference type="AlphaFoldDB" id="A0A084UDC7"/>
<dbReference type="Pfam" id="PF07987">
    <property type="entry name" value="DUF1775"/>
    <property type="match status" value="1"/>
</dbReference>
<organism evidence="3 4">
    <name type="scientific">Nitratireductor basaltis</name>
    <dbReference type="NCBI Taxonomy" id="472175"/>
    <lineage>
        <taxon>Bacteria</taxon>
        <taxon>Pseudomonadati</taxon>
        <taxon>Pseudomonadota</taxon>
        <taxon>Alphaproteobacteria</taxon>
        <taxon>Hyphomicrobiales</taxon>
        <taxon>Phyllobacteriaceae</taxon>
        <taxon>Nitratireductor</taxon>
    </lineage>
</organism>
<dbReference type="PANTHER" id="PTHR36302:SF1">
    <property type="entry name" value="COPPER CHAPERONE PCU(A)C"/>
    <property type="match status" value="1"/>
</dbReference>
<reference evidence="3 4" key="1">
    <citation type="submission" date="2014-05" db="EMBL/GenBank/DDBJ databases">
        <title>Draft Genome Sequence of Nitratireductor basaltis Strain UMTGB225, A Marine Bacterium Isolated from Green Barrel Tunicate.</title>
        <authorList>
            <person name="Gan H.Y."/>
        </authorList>
    </citation>
    <scope>NUCLEOTIDE SEQUENCE [LARGE SCALE GENOMIC DNA]</scope>
    <source>
        <strain evidence="3 4">UMTGB225</strain>
    </source>
</reference>
<feature type="chain" id="PRO_5001783201" description="YncI copper-binding domain-containing protein" evidence="1">
    <location>
        <begin position="25"/>
        <end position="325"/>
    </location>
</feature>
<dbReference type="RefSeq" id="WP_036484483.1">
    <property type="nucleotide sequence ID" value="NZ_JMQM01000001.1"/>
</dbReference>
<dbReference type="OrthoDB" id="9796962at2"/>
<protein>
    <recommendedName>
        <fullName evidence="2">YncI copper-binding domain-containing protein</fullName>
    </recommendedName>
</protein>
<keyword evidence="1" id="KW-0732">Signal</keyword>
<sequence length="325" mass="34578">MHRKLIAAAAACTTAFIATTSAFAHVSLVEREAAPGSFKAVLAIPHGCEGEATNSVEVRIPEGFVSVKPMPNAGWTISIQTGDYDQTYTVHGREVSSGVKVVKWEGGALENAHYDEFVLRGIVAGEPGTVLYFDTIQHCASGTEEWVEHPAEGQDPHELEGPAPSLTIVAGNDSHAHHGHGAPGAEAGLLAGSISIEEPWARAMLPGQPAGGAWINLTNIGEEDDRLISLSSPVAEKVEVHMMEVVEDVMTMRPLEEALVVPAGETITMHPGGLHLMFMQVTEPFKEGESVPLTLEFEKAGKVELELPVKPANHGRGSGGHDHKH</sequence>
<dbReference type="Pfam" id="PF04314">
    <property type="entry name" value="PCuAC"/>
    <property type="match status" value="1"/>
</dbReference>
<evidence type="ECO:0000256" key="1">
    <source>
        <dbReference type="SAM" id="SignalP"/>
    </source>
</evidence>
<evidence type="ECO:0000259" key="2">
    <source>
        <dbReference type="Pfam" id="PF07987"/>
    </source>
</evidence>
<dbReference type="eggNOG" id="COG4549">
    <property type="taxonomic scope" value="Bacteria"/>
</dbReference>
<dbReference type="eggNOG" id="COG2847">
    <property type="taxonomic scope" value="Bacteria"/>
</dbReference>
<dbReference type="InterPro" id="IPR036182">
    <property type="entry name" value="PCuAC_sf"/>
</dbReference>
<feature type="signal peptide" evidence="1">
    <location>
        <begin position="1"/>
        <end position="24"/>
    </location>
</feature>
<evidence type="ECO:0000313" key="4">
    <source>
        <dbReference type="Proteomes" id="UP000053675"/>
    </source>
</evidence>
<dbReference type="EMBL" id="JMQM01000001">
    <property type="protein sequence ID" value="KFB10963.1"/>
    <property type="molecule type" value="Genomic_DNA"/>
</dbReference>
<proteinExistence type="predicted"/>
<dbReference type="Proteomes" id="UP000053675">
    <property type="component" value="Unassembled WGS sequence"/>
</dbReference>
<dbReference type="PATRIC" id="fig|472175.3.peg.2011"/>
<gene>
    <name evidence="3" type="ORF">EL18_02004</name>
</gene>
<dbReference type="CDD" id="cd08545">
    <property type="entry name" value="YcnI_like"/>
    <property type="match status" value="1"/>
</dbReference>
<dbReference type="Gene3D" id="2.60.40.1890">
    <property type="entry name" value="PCu(A)C copper chaperone"/>
    <property type="match status" value="1"/>
</dbReference>
<dbReference type="SUPFAM" id="SSF110087">
    <property type="entry name" value="DR1885-like metal-binding protein"/>
    <property type="match status" value="1"/>
</dbReference>
<dbReference type="InterPro" id="IPR038507">
    <property type="entry name" value="YcnI-like_sf"/>
</dbReference>
<feature type="domain" description="YncI copper-binding" evidence="2">
    <location>
        <begin position="25"/>
        <end position="168"/>
    </location>
</feature>
<dbReference type="InterPro" id="IPR007410">
    <property type="entry name" value="LpqE-like"/>
</dbReference>
<evidence type="ECO:0000313" key="3">
    <source>
        <dbReference type="EMBL" id="KFB10963.1"/>
    </source>
</evidence>
<dbReference type="InterPro" id="IPR021174">
    <property type="entry name" value="UCP037139"/>
</dbReference>
<accession>A0A084UDC7</accession>
<keyword evidence="4" id="KW-1185">Reference proteome</keyword>
<dbReference type="PIRSF" id="PIRSF037139">
    <property type="entry name" value="UCP037139"/>
    <property type="match status" value="1"/>
</dbReference>